<sequence length="412" mass="46036">MSASPTARRSPPEHPESAADIDMTDADADGDTESDKSSPPSNPFTATSEEQQVIALIVSYQNLTRRLKKALTRMDAIIRMTTALHNRTRATFAPQSSVRPQFPPLQVNGKDVRVPLSVQELIWLYRIPSADELDELQRSLHKRIIFDVSLATEYMIHTIGGTIAFARRLLAPCHQPDTYIMNNERHERERERRRGLRLSLTTETAVTPAQSLLQNDGREVPTESTQATTATATAITTIFSTPRDLITALRKDHMLCSRAASALEVSLTCAFPRKCDGNSTGSGNDGKTTTNTASRSSNRRYNNNSVAFLMQLQWFEFIARRGPRLDGDAHRREVYVAFEDLTDAQEESNMVSALQAERALRTACWEWQGWLAGQEVSGVVELMRSFKNSVLSEIWIHKDRNSAAGGSRDAEK</sequence>
<reference evidence="2 3" key="1">
    <citation type="journal article" date="2019" name="Sci. Rep.">
        <title>A multi-omics analysis of the grapevine pathogen Lasiodiplodia theobromae reveals that temperature affects the expression of virulence- and pathogenicity-related genes.</title>
        <authorList>
            <person name="Felix C."/>
            <person name="Meneses R."/>
            <person name="Goncalves M.F.M."/>
            <person name="Tilleman L."/>
            <person name="Duarte A.S."/>
            <person name="Jorrin-Novo J.V."/>
            <person name="Van de Peer Y."/>
            <person name="Deforce D."/>
            <person name="Van Nieuwerburgh F."/>
            <person name="Esteves A.C."/>
            <person name="Alves A."/>
        </authorList>
    </citation>
    <scope>NUCLEOTIDE SEQUENCE [LARGE SCALE GENOMIC DNA]</scope>
    <source>
        <strain evidence="2 3">LA-SOL3</strain>
    </source>
</reference>
<feature type="region of interest" description="Disordered" evidence="1">
    <location>
        <begin position="1"/>
        <end position="48"/>
    </location>
</feature>
<comment type="caution">
    <text evidence="2">The sequence shown here is derived from an EMBL/GenBank/DDBJ whole genome shotgun (WGS) entry which is preliminary data.</text>
</comment>
<keyword evidence="3" id="KW-1185">Reference proteome</keyword>
<evidence type="ECO:0000313" key="3">
    <source>
        <dbReference type="Proteomes" id="UP000325902"/>
    </source>
</evidence>
<feature type="compositionally biased region" description="Polar residues" evidence="1">
    <location>
        <begin position="37"/>
        <end position="48"/>
    </location>
</feature>
<feature type="compositionally biased region" description="Polar residues" evidence="1">
    <location>
        <begin position="277"/>
        <end position="287"/>
    </location>
</feature>
<gene>
    <name evidence="2" type="ORF">DBV05_g2734</name>
</gene>
<organism evidence="2 3">
    <name type="scientific">Lasiodiplodia theobromae</name>
    <dbReference type="NCBI Taxonomy" id="45133"/>
    <lineage>
        <taxon>Eukaryota</taxon>
        <taxon>Fungi</taxon>
        <taxon>Dikarya</taxon>
        <taxon>Ascomycota</taxon>
        <taxon>Pezizomycotina</taxon>
        <taxon>Dothideomycetes</taxon>
        <taxon>Dothideomycetes incertae sedis</taxon>
        <taxon>Botryosphaeriales</taxon>
        <taxon>Botryosphaeriaceae</taxon>
        <taxon>Lasiodiplodia</taxon>
    </lineage>
</organism>
<feature type="compositionally biased region" description="Low complexity" evidence="1">
    <location>
        <begin position="288"/>
        <end position="298"/>
    </location>
</feature>
<dbReference type="AlphaFoldDB" id="A0A5N5DNZ8"/>
<evidence type="ECO:0000256" key="1">
    <source>
        <dbReference type="SAM" id="MobiDB-lite"/>
    </source>
</evidence>
<dbReference type="Proteomes" id="UP000325902">
    <property type="component" value="Unassembled WGS sequence"/>
</dbReference>
<feature type="region of interest" description="Disordered" evidence="1">
    <location>
        <begin position="276"/>
        <end position="298"/>
    </location>
</feature>
<evidence type="ECO:0000313" key="2">
    <source>
        <dbReference type="EMBL" id="KAB2578504.1"/>
    </source>
</evidence>
<protein>
    <submittedName>
        <fullName evidence="2">Uncharacterized protein</fullName>
    </submittedName>
</protein>
<name>A0A5N5DNZ8_9PEZI</name>
<proteinExistence type="predicted"/>
<accession>A0A5N5DNZ8</accession>
<dbReference type="EMBL" id="VCHE01000011">
    <property type="protein sequence ID" value="KAB2578504.1"/>
    <property type="molecule type" value="Genomic_DNA"/>
</dbReference>
<feature type="compositionally biased region" description="Acidic residues" evidence="1">
    <location>
        <begin position="22"/>
        <end position="32"/>
    </location>
</feature>
<dbReference type="OrthoDB" id="10686890at2759"/>